<dbReference type="RefSeq" id="WP_343042903.1">
    <property type="nucleotide sequence ID" value="NZ_JBHGCD010000005.1"/>
</dbReference>
<keyword evidence="1" id="KW-0175">Coiled coil</keyword>
<dbReference type="AlphaFoldDB" id="A0A844HLW0"/>
<keyword evidence="3" id="KW-1133">Transmembrane helix</keyword>
<protein>
    <recommendedName>
        <fullName evidence="6">Inner membrane protein</fullName>
    </recommendedName>
</protein>
<feature type="coiled-coil region" evidence="1">
    <location>
        <begin position="265"/>
        <end position="316"/>
    </location>
</feature>
<evidence type="ECO:0000256" key="3">
    <source>
        <dbReference type="SAM" id="Phobius"/>
    </source>
</evidence>
<feature type="compositionally biased region" description="Low complexity" evidence="2">
    <location>
        <begin position="24"/>
        <end position="35"/>
    </location>
</feature>
<gene>
    <name evidence="4" type="ORF">GL300_05400</name>
</gene>
<keyword evidence="3" id="KW-0472">Membrane</keyword>
<sequence length="473" mass="48051">MKEPQNKTREAAATPRKDRKKPAEAAVVENRAVEAGKGPDTSAVTPKPVIESTLVGAGSQTPAAAKRTAPAEEPAKSAAVAAASPVPPVSRPEPAAAATPQRDAPKPAAKPEPRVEVRKVGFFPTFLGGVVAAGLGAAATYWAIPHLPEAWRPGAVETMAPEAQLDAARSAATEAARAEVTAQLDALGKRAADAGTDAARQALADAEAARPAAAASTVEIPTELTGRISALEATLTELANRPVSEGGVPVPLVQPQPAGVSQAALDELAARVTAQQARIDELAARPAVDPTTAEQVQTLVKQAEDLQQSTEAATRRAQSATAAAALKAAIENGGPRDQALAELSAAGVTVPAILTGDVPRLDTLRAEFAPAARDGLRASLDAVAADEGAMGMIGNFLRVQTGARSVEPREGNDPDAVLSRANAAVEAGDLKGALAEVAALPPTGQQAMSAWTTRAQQWVEANAALADLVASGK</sequence>
<evidence type="ECO:0000313" key="5">
    <source>
        <dbReference type="Proteomes" id="UP000449846"/>
    </source>
</evidence>
<proteinExistence type="predicted"/>
<dbReference type="Proteomes" id="UP000449846">
    <property type="component" value="Unassembled WGS sequence"/>
</dbReference>
<keyword evidence="3" id="KW-0812">Transmembrane</keyword>
<evidence type="ECO:0000256" key="1">
    <source>
        <dbReference type="SAM" id="Coils"/>
    </source>
</evidence>
<reference evidence="4 5" key="1">
    <citation type="submission" date="2019-11" db="EMBL/GenBank/DDBJ databases">
        <authorList>
            <person name="Dong K."/>
        </authorList>
    </citation>
    <scope>NUCLEOTIDE SEQUENCE [LARGE SCALE GENOMIC DNA]</scope>
    <source>
        <strain evidence="4 5">NBRC 112902</strain>
    </source>
</reference>
<name>A0A844HLW0_9RHOB</name>
<dbReference type="EMBL" id="WMIG01000002">
    <property type="protein sequence ID" value="MTH58642.1"/>
    <property type="molecule type" value="Genomic_DNA"/>
</dbReference>
<organism evidence="4 5">
    <name type="scientific">Paracoccus litorisediminis</name>
    <dbReference type="NCBI Taxonomy" id="2006130"/>
    <lineage>
        <taxon>Bacteria</taxon>
        <taxon>Pseudomonadati</taxon>
        <taxon>Pseudomonadota</taxon>
        <taxon>Alphaproteobacteria</taxon>
        <taxon>Rhodobacterales</taxon>
        <taxon>Paracoccaceae</taxon>
        <taxon>Paracoccus</taxon>
    </lineage>
</organism>
<feature type="compositionally biased region" description="Basic and acidic residues" evidence="2">
    <location>
        <begin position="103"/>
        <end position="113"/>
    </location>
</feature>
<evidence type="ECO:0008006" key="6">
    <source>
        <dbReference type="Google" id="ProtNLM"/>
    </source>
</evidence>
<evidence type="ECO:0000256" key="2">
    <source>
        <dbReference type="SAM" id="MobiDB-lite"/>
    </source>
</evidence>
<feature type="region of interest" description="Disordered" evidence="2">
    <location>
        <begin position="1"/>
        <end position="113"/>
    </location>
</feature>
<comment type="caution">
    <text evidence="4">The sequence shown here is derived from an EMBL/GenBank/DDBJ whole genome shotgun (WGS) entry which is preliminary data.</text>
</comment>
<feature type="compositionally biased region" description="Basic and acidic residues" evidence="2">
    <location>
        <begin position="1"/>
        <end position="10"/>
    </location>
</feature>
<keyword evidence="5" id="KW-1185">Reference proteome</keyword>
<evidence type="ECO:0000313" key="4">
    <source>
        <dbReference type="EMBL" id="MTH58642.1"/>
    </source>
</evidence>
<accession>A0A844HLW0</accession>
<feature type="transmembrane region" description="Helical" evidence="3">
    <location>
        <begin position="120"/>
        <end position="144"/>
    </location>
</feature>